<evidence type="ECO:0000256" key="3">
    <source>
        <dbReference type="PROSITE-ProRule" id="PRU10007"/>
    </source>
</evidence>
<dbReference type="Proteomes" id="UP000263595">
    <property type="component" value="Unassembled WGS sequence"/>
</dbReference>
<dbReference type="EMBL" id="UNOZ01000029">
    <property type="protein sequence ID" value="SYX91566.1"/>
    <property type="molecule type" value="Genomic_DNA"/>
</dbReference>
<dbReference type="InterPro" id="IPR016161">
    <property type="entry name" value="Ald_DH/histidinol_DH"/>
</dbReference>
<dbReference type="InterPro" id="IPR015590">
    <property type="entry name" value="Aldehyde_DH_dom"/>
</dbReference>
<dbReference type="PROSITE" id="PS00687">
    <property type="entry name" value="ALDEHYDE_DEHYDR_GLU"/>
    <property type="match status" value="1"/>
</dbReference>
<dbReference type="InterPro" id="IPR029510">
    <property type="entry name" value="Ald_DH_CS_GLU"/>
</dbReference>
<dbReference type="PANTHER" id="PTHR11699">
    <property type="entry name" value="ALDEHYDE DEHYDROGENASE-RELATED"/>
    <property type="match status" value="1"/>
</dbReference>
<dbReference type="Gene3D" id="3.40.309.10">
    <property type="entry name" value="Aldehyde Dehydrogenase, Chain A, domain 2"/>
    <property type="match status" value="1"/>
</dbReference>
<dbReference type="AlphaFoldDB" id="A0A383RYN2"/>
<dbReference type="EC" id="1.2.1.3" evidence="6"/>
<keyword evidence="7" id="KW-1185">Reference proteome</keyword>
<evidence type="ECO:0000313" key="7">
    <source>
        <dbReference type="Proteomes" id="UP000263595"/>
    </source>
</evidence>
<name>A0A383RYN2_9PSED</name>
<dbReference type="Gene3D" id="3.40.605.10">
    <property type="entry name" value="Aldehyde Dehydrogenase, Chain A, domain 1"/>
    <property type="match status" value="1"/>
</dbReference>
<dbReference type="RefSeq" id="WP_119143840.1">
    <property type="nucleotide sequence ID" value="NZ_CBCSFL010000001.1"/>
</dbReference>
<dbReference type="FunFam" id="3.40.605.10:FF:000007">
    <property type="entry name" value="NAD/NADP-dependent betaine aldehyde dehydrogenase"/>
    <property type="match status" value="1"/>
</dbReference>
<feature type="domain" description="Aldehyde dehydrogenase" evidence="5">
    <location>
        <begin position="18"/>
        <end position="477"/>
    </location>
</feature>
<dbReference type="Pfam" id="PF00171">
    <property type="entry name" value="Aldedh"/>
    <property type="match status" value="1"/>
</dbReference>
<gene>
    <name evidence="6" type="primary">dhaS</name>
    <name evidence="6" type="ORF">CCOS865_03840</name>
</gene>
<protein>
    <submittedName>
        <fullName evidence="6">Putative aldehyde dehydrogenase DhaS</fullName>
        <ecNumber evidence="6">1.2.1.3</ecNumber>
    </submittedName>
</protein>
<evidence type="ECO:0000256" key="2">
    <source>
        <dbReference type="ARBA" id="ARBA00023002"/>
    </source>
</evidence>
<keyword evidence="2 4" id="KW-0560">Oxidoreductase</keyword>
<evidence type="ECO:0000313" key="6">
    <source>
        <dbReference type="EMBL" id="SYX91566.1"/>
    </source>
</evidence>
<sequence>MTVEQSLPICIAGTWRLGGGERYATHYPATGEPVAWLNAASLDDVEAAVQGAHQAFVHSGWAQRKPHERAAVLYRIAALIREQAEELAQLQRQDNGKPISETRALVASAAGTFQFFAAACETLEETITPSRGDFVSMSVYEPMGVVAAITPWNSPIASEAQKVAPALAGGNAVVIKPAEITPLLALQLARLCEQAGLPKGLISVLPGKGSLLGDALTRHPLVKRVSFTGGTRTGKHIAHIAADKMMPVSLELGGKSPTIVLEDADLDHAVAGVLYGIFSSSGEACIAGSRLFVARSLYEPFMARLTAAAAQLRVGDPADEQTQMGPLISAGHRESVERYVALGLAEGGRLRLGGERLRGGLFEQGYFYPPTILEGLGNHQQVCQEEIFGPVLVALPFDTEEDLLEQANDSLYALAAGIWSRDYKRAWALGRRLQAGTVWINTYKQFSISTPFGGWRDSGLGREKGRLGILQYMEQKSLYWGMNPQPLAWAGVEAGQ</sequence>
<organism evidence="6 7">
    <name type="scientific">Pseudomonas reidholzensis</name>
    <dbReference type="NCBI Taxonomy" id="1785162"/>
    <lineage>
        <taxon>Bacteria</taxon>
        <taxon>Pseudomonadati</taxon>
        <taxon>Pseudomonadota</taxon>
        <taxon>Gammaproteobacteria</taxon>
        <taxon>Pseudomonadales</taxon>
        <taxon>Pseudomonadaceae</taxon>
        <taxon>Pseudomonas</taxon>
    </lineage>
</organism>
<dbReference type="InterPro" id="IPR016162">
    <property type="entry name" value="Ald_DH_N"/>
</dbReference>
<proteinExistence type="inferred from homology"/>
<reference evidence="7" key="1">
    <citation type="submission" date="2018-08" db="EMBL/GenBank/DDBJ databases">
        <authorList>
            <person name="Blom J."/>
        </authorList>
    </citation>
    <scope>NUCLEOTIDE SEQUENCE [LARGE SCALE GENOMIC DNA]</scope>
    <source>
        <strain evidence="7">CCOS 865</strain>
    </source>
</reference>
<feature type="active site" evidence="3">
    <location>
        <position position="251"/>
    </location>
</feature>
<comment type="similarity">
    <text evidence="1 4">Belongs to the aldehyde dehydrogenase family.</text>
</comment>
<dbReference type="PROSITE" id="PS00070">
    <property type="entry name" value="ALDEHYDE_DEHYDR_CYS"/>
    <property type="match status" value="1"/>
</dbReference>
<dbReference type="GO" id="GO:0004029">
    <property type="term" value="F:aldehyde dehydrogenase (NAD+) activity"/>
    <property type="evidence" value="ECO:0007669"/>
    <property type="project" value="UniProtKB-EC"/>
</dbReference>
<dbReference type="FunFam" id="3.40.309.10:FF:000012">
    <property type="entry name" value="Betaine aldehyde dehydrogenase"/>
    <property type="match status" value="1"/>
</dbReference>
<dbReference type="InterPro" id="IPR016163">
    <property type="entry name" value="Ald_DH_C"/>
</dbReference>
<dbReference type="SUPFAM" id="SSF53720">
    <property type="entry name" value="ALDH-like"/>
    <property type="match status" value="1"/>
</dbReference>
<dbReference type="OrthoDB" id="9812625at2"/>
<accession>A0A383RYN2</accession>
<evidence type="ECO:0000256" key="1">
    <source>
        <dbReference type="ARBA" id="ARBA00009986"/>
    </source>
</evidence>
<dbReference type="CDD" id="cd07114">
    <property type="entry name" value="ALDH_DhaS"/>
    <property type="match status" value="1"/>
</dbReference>
<evidence type="ECO:0000259" key="5">
    <source>
        <dbReference type="Pfam" id="PF00171"/>
    </source>
</evidence>
<evidence type="ECO:0000256" key="4">
    <source>
        <dbReference type="RuleBase" id="RU003345"/>
    </source>
</evidence>
<dbReference type="InterPro" id="IPR016160">
    <property type="entry name" value="Ald_DH_CS_CYS"/>
</dbReference>